<reference evidence="3" key="2">
    <citation type="submission" date="2019-01" db="EMBL/GenBank/DDBJ databases">
        <title>Genome sequence of Desulfonema ishimotonii strain Tokyo 01.</title>
        <authorList>
            <person name="Fukui M."/>
        </authorList>
    </citation>
    <scope>NUCLEOTIDE SEQUENCE [LARGE SCALE GENOMIC DNA]</scope>
    <source>
        <strain evidence="3">Tokyo 01</strain>
    </source>
</reference>
<dbReference type="InterPro" id="IPR032092">
    <property type="entry name" value="PilW"/>
</dbReference>
<dbReference type="InterPro" id="IPR036439">
    <property type="entry name" value="Dockerin_dom_sf"/>
</dbReference>
<dbReference type="SUPFAM" id="SSF63446">
    <property type="entry name" value="Type I dockerin domain"/>
    <property type="match status" value="1"/>
</dbReference>
<dbReference type="InterPro" id="IPR002048">
    <property type="entry name" value="EF_hand_dom"/>
</dbReference>
<dbReference type="Pfam" id="PF16074">
    <property type="entry name" value="PilW"/>
    <property type="match status" value="1"/>
</dbReference>
<dbReference type="EMBL" id="BEXT01000001">
    <property type="protein sequence ID" value="GBC60400.1"/>
    <property type="molecule type" value="Genomic_DNA"/>
</dbReference>
<dbReference type="AlphaFoldDB" id="A0A401FTX0"/>
<evidence type="ECO:0000313" key="3">
    <source>
        <dbReference type="Proteomes" id="UP000288096"/>
    </source>
</evidence>
<name>A0A401FTX0_9BACT</name>
<dbReference type="GO" id="GO:0000272">
    <property type="term" value="P:polysaccharide catabolic process"/>
    <property type="evidence" value="ECO:0007669"/>
    <property type="project" value="InterPro"/>
</dbReference>
<sequence>MKRIILCFISVIIGFSGSIVPGYALQNAVRGDLNGDRDVNLSDAIIALRISVDMETEVTGILAETDMDGDGQIGLEEAICALQVAAELRRKVFVAEDIIRGEIQMAGGGLEGYPIVDGFSDEDRSPLTFKNNLGLGGSDEIIIRYVVPVSDPCGDDPDESDGIDTPCGSLPDLTIDSALSPSSAEIDVREDLAAAPYSEWDDGCYCDGKTYGPPRYGIPFMITPPDSAPGDSQVLHVTGIQSWTGMFQIRPFTDDDGFSYPNKALSTYPSGSRICFFDLGPVRVVRFFITENNALMREDSSAGTTSQPIAENIRNMQIVLGLDRNGDGVAEEWIEDGELTEEDKAFVTDARISLTETD</sequence>
<feature type="domain" description="EF-hand" evidence="1">
    <location>
        <begin position="53"/>
        <end position="88"/>
    </location>
</feature>
<keyword evidence="3" id="KW-1185">Reference proteome</keyword>
<organism evidence="2 3">
    <name type="scientific">Desulfonema ishimotonii</name>
    <dbReference type="NCBI Taxonomy" id="45657"/>
    <lineage>
        <taxon>Bacteria</taxon>
        <taxon>Pseudomonadati</taxon>
        <taxon>Thermodesulfobacteriota</taxon>
        <taxon>Desulfobacteria</taxon>
        <taxon>Desulfobacterales</taxon>
        <taxon>Desulfococcaceae</taxon>
        <taxon>Desulfonema</taxon>
    </lineage>
</organism>
<dbReference type="GO" id="GO:0043683">
    <property type="term" value="P:type IV pilus assembly"/>
    <property type="evidence" value="ECO:0007669"/>
    <property type="project" value="InterPro"/>
</dbReference>
<dbReference type="Proteomes" id="UP000288096">
    <property type="component" value="Unassembled WGS sequence"/>
</dbReference>
<evidence type="ECO:0000259" key="1">
    <source>
        <dbReference type="PROSITE" id="PS50222"/>
    </source>
</evidence>
<protein>
    <recommendedName>
        <fullName evidence="1">EF-hand domain-containing protein</fullName>
    </recommendedName>
</protein>
<reference evidence="3" key="1">
    <citation type="submission" date="2017-11" db="EMBL/GenBank/DDBJ databases">
        <authorList>
            <person name="Watanabe M."/>
            <person name="Kojima H."/>
        </authorList>
    </citation>
    <scope>NUCLEOTIDE SEQUENCE [LARGE SCALE GENOMIC DNA]</scope>
    <source>
        <strain evidence="3">Tokyo 01</strain>
    </source>
</reference>
<dbReference type="Gene3D" id="1.10.1330.10">
    <property type="entry name" value="Dockerin domain"/>
    <property type="match status" value="1"/>
</dbReference>
<evidence type="ECO:0000313" key="2">
    <source>
        <dbReference type="EMBL" id="GBC60400.1"/>
    </source>
</evidence>
<proteinExistence type="predicted"/>
<comment type="caution">
    <text evidence="2">The sequence shown here is derived from an EMBL/GenBank/DDBJ whole genome shotgun (WGS) entry which is preliminary data.</text>
</comment>
<dbReference type="PROSITE" id="PS50222">
    <property type="entry name" value="EF_HAND_2"/>
    <property type="match status" value="1"/>
</dbReference>
<dbReference type="GO" id="GO:0005509">
    <property type="term" value="F:calcium ion binding"/>
    <property type="evidence" value="ECO:0007669"/>
    <property type="project" value="InterPro"/>
</dbReference>
<gene>
    <name evidence="2" type="ORF">DENIS_1352</name>
</gene>
<dbReference type="RefSeq" id="WP_166404948.1">
    <property type="nucleotide sequence ID" value="NZ_BEXT01000001.1"/>
</dbReference>
<accession>A0A401FTX0</accession>